<proteinExistence type="predicted"/>
<reference evidence="1" key="1">
    <citation type="journal article" date="2014" name="Int. J. Syst. Evol. Microbiol.">
        <title>Complete genome sequence of Corynebacterium casei LMG S-19264T (=DSM 44701T), isolated from a smear-ripened cheese.</title>
        <authorList>
            <consortium name="US DOE Joint Genome Institute (JGI-PGF)"/>
            <person name="Walter F."/>
            <person name="Albersmeier A."/>
            <person name="Kalinowski J."/>
            <person name="Ruckert C."/>
        </authorList>
    </citation>
    <scope>NUCLEOTIDE SEQUENCE</scope>
    <source>
        <strain evidence="1">JCM 31311</strain>
    </source>
</reference>
<gene>
    <name evidence="1" type="ORF">GCM10008957_18970</name>
</gene>
<keyword evidence="2" id="KW-1185">Reference proteome</keyword>
<comment type="caution">
    <text evidence="1">The sequence shown here is derived from an EMBL/GenBank/DDBJ whole genome shotgun (WGS) entry which is preliminary data.</text>
</comment>
<accession>A0A918C539</accession>
<dbReference type="AlphaFoldDB" id="A0A918C539"/>
<dbReference type="EMBL" id="BMQL01000008">
    <property type="protein sequence ID" value="GGR06379.1"/>
    <property type="molecule type" value="Genomic_DNA"/>
</dbReference>
<reference evidence="1" key="2">
    <citation type="submission" date="2020-09" db="EMBL/GenBank/DDBJ databases">
        <authorList>
            <person name="Sun Q."/>
            <person name="Ohkuma M."/>
        </authorList>
    </citation>
    <scope>NUCLEOTIDE SEQUENCE</scope>
    <source>
        <strain evidence="1">JCM 31311</strain>
    </source>
</reference>
<sequence length="57" mass="6454">MLDYRERLWKRCLKATQRGGYQHPENASVPELRGQSAAELSILFSQGGCLLHGKKQP</sequence>
<evidence type="ECO:0000313" key="2">
    <source>
        <dbReference type="Proteomes" id="UP000603865"/>
    </source>
</evidence>
<organism evidence="1 2">
    <name type="scientific">Deinococcus ruber</name>
    <dbReference type="NCBI Taxonomy" id="1848197"/>
    <lineage>
        <taxon>Bacteria</taxon>
        <taxon>Thermotogati</taxon>
        <taxon>Deinococcota</taxon>
        <taxon>Deinococci</taxon>
        <taxon>Deinococcales</taxon>
        <taxon>Deinococcaceae</taxon>
        <taxon>Deinococcus</taxon>
    </lineage>
</organism>
<dbReference type="Proteomes" id="UP000603865">
    <property type="component" value="Unassembled WGS sequence"/>
</dbReference>
<protein>
    <submittedName>
        <fullName evidence="1">Uncharacterized protein</fullName>
    </submittedName>
</protein>
<name>A0A918C539_9DEIO</name>
<evidence type="ECO:0000313" key="1">
    <source>
        <dbReference type="EMBL" id="GGR06379.1"/>
    </source>
</evidence>